<dbReference type="InterPro" id="IPR009097">
    <property type="entry name" value="Cyclic_Pdiesterase"/>
</dbReference>
<dbReference type="InterPro" id="IPR027417">
    <property type="entry name" value="P-loop_NTPase"/>
</dbReference>
<keyword evidence="13" id="KW-0449">Lipoprotein</keyword>
<dbReference type="GO" id="GO:0005737">
    <property type="term" value="C:cytoplasm"/>
    <property type="evidence" value="ECO:0007669"/>
    <property type="project" value="TreeGrafter"/>
</dbReference>
<dbReference type="PANTHER" id="PTHR10156:SF0">
    <property type="entry name" value="2',3'-CYCLIC-NUCLEOTIDE 3'-PHOSPHODIESTERASE"/>
    <property type="match status" value="1"/>
</dbReference>
<comment type="caution">
    <text evidence="17">The sequence shown here is derived from an EMBL/GenBank/DDBJ whole genome shotgun (WGS) entry which is preliminary data.</text>
</comment>
<dbReference type="GO" id="GO:0004113">
    <property type="term" value="F:2',3'-cyclic-nucleotide 3'-phosphodiesterase activity"/>
    <property type="evidence" value="ECO:0007669"/>
    <property type="project" value="UniProtKB-EC"/>
</dbReference>
<proteinExistence type="inferred from homology"/>
<dbReference type="Gene3D" id="3.90.1740.10">
    <property type="entry name" value="2',3'-cyclic nucleotide 3'-phosphodiesterase superfamily"/>
    <property type="match status" value="1"/>
</dbReference>
<dbReference type="SUPFAM" id="SSF55144">
    <property type="entry name" value="LigT-like"/>
    <property type="match status" value="1"/>
</dbReference>
<evidence type="ECO:0000256" key="1">
    <source>
        <dbReference type="ARBA" id="ARBA00000610"/>
    </source>
</evidence>
<dbReference type="Pfam" id="PF13671">
    <property type="entry name" value="AAA_33"/>
    <property type="match status" value="1"/>
</dbReference>
<dbReference type="Proteomes" id="UP001292079">
    <property type="component" value="Unassembled WGS sequence"/>
</dbReference>
<keyword evidence="12" id="KW-0472">Membrane</keyword>
<dbReference type="PANTHER" id="PTHR10156">
    <property type="entry name" value="2',3'-CYCLIC-NUCLEOTIDE 3'-PHOSPHODIESTERASE"/>
    <property type="match status" value="1"/>
</dbReference>
<sequence>MIIVIQWVDVYLQLFRASKCLSYNTKQLSSSYCSLFYNMGNICIYLCPQNSNRFISTSELDATHYDSDVKGLCANEDIPASTVNENNDLDEHKTTSAFKGLIPKHVLKSSDGNRNRSNALSKSVSYSLQGPKVIKEYVNFPFLIDNEIGNWITKSRFMFILRGPPGSGKSFLSDCIRTRFPMAKICSADDFWYLESNGFEYQFDINRLNEAHEWCHNNAYNAVRFGHSPVVIDNTNTRSWETRHYTDLARRFHYFVIMVIPQTPWRFDAETLSMRNVHFVSLDTIEAKVRNFEHIYPLYYGWFWSTPPNAAYSEHHTVNRSLHGITKSERRRKSSIHSDPCIEVDRLLRWAWDAVNTIMELPGVRNELVNSFGFPQDATIQDVLTHWESATVPNFGTGLTACSTPSIPHITAMYSKYGRAFGAEYYALRRSVNETLLGKLFTVQITGLVITPRTIGARVKLPNDEVTRHLWASDDQEVVFPGNCGIMHVNRPTGCRAHVTIAVAPGVSPVETGRDLLRVVDMELNNRPGDHVAIIKNGSVRRLVIPKLNSNTSPEHCLAQVATESSNYHLRNSNDHNMNHAHADCSSQILLSDYEVIYVYDLDFPHQYRVTFAASY</sequence>
<evidence type="ECO:0000256" key="4">
    <source>
        <dbReference type="ARBA" id="ARBA00008662"/>
    </source>
</evidence>
<protein>
    <recommendedName>
        <fullName evidence="7">2',3'-cyclic-nucleotide 3'-phosphodiesterase</fullName>
        <ecNumber evidence="6">3.1.4.37</ecNumber>
    </recommendedName>
</protein>
<comment type="function">
    <text evidence="15">Catalyzes the formation of 2'-nucleotide products from 2',3'-cyclic substrates. May participate in RNA metabolism in the myelinating cell, CNP is the third most abundant protein in central nervous system myelin.</text>
</comment>
<dbReference type="EMBL" id="JALJAT010000005">
    <property type="protein sequence ID" value="KAK4469907.1"/>
    <property type="molecule type" value="Genomic_DNA"/>
</dbReference>
<feature type="domain" description="Cyclic nucleotide phosphodiesterase catalytic" evidence="16">
    <location>
        <begin position="403"/>
        <end position="541"/>
    </location>
</feature>
<dbReference type="Pfam" id="PF05881">
    <property type="entry name" value="CNPase"/>
    <property type="match status" value="1"/>
</dbReference>
<dbReference type="GO" id="GO:0003723">
    <property type="term" value="F:RNA binding"/>
    <property type="evidence" value="ECO:0007669"/>
    <property type="project" value="UniProtKB-KW"/>
</dbReference>
<comment type="similarity">
    <text evidence="4">Belongs to the 2H phosphoesterase superfamily. CNPase family.</text>
</comment>
<reference evidence="17" key="1">
    <citation type="submission" date="2022-04" db="EMBL/GenBank/DDBJ databases">
        <authorList>
            <person name="Xu L."/>
            <person name="Lv Z."/>
        </authorList>
    </citation>
    <scope>NUCLEOTIDE SEQUENCE</scope>
    <source>
        <strain evidence="17">LV_2022a</strain>
    </source>
</reference>
<evidence type="ECO:0000256" key="9">
    <source>
        <dbReference type="ARBA" id="ARBA00022553"/>
    </source>
</evidence>
<evidence type="ECO:0000256" key="3">
    <source>
        <dbReference type="ARBA" id="ARBA00004635"/>
    </source>
</evidence>
<comment type="subunit">
    <text evidence="5">Exists as monomers and homodimers.</text>
</comment>
<comment type="catalytic activity">
    <reaction evidence="1">
        <text>a nucleoside 2',3'-cyclic phosphate + H2O = a nucleoside 2'-phosphate + H(+)</text>
        <dbReference type="Rhea" id="RHEA:14489"/>
        <dbReference type="ChEBI" id="CHEBI:15377"/>
        <dbReference type="ChEBI" id="CHEBI:15378"/>
        <dbReference type="ChEBI" id="CHEBI:66954"/>
        <dbReference type="ChEBI" id="CHEBI:78552"/>
        <dbReference type="EC" id="3.1.4.37"/>
    </reaction>
</comment>
<evidence type="ECO:0000313" key="17">
    <source>
        <dbReference type="EMBL" id="KAK4469907.1"/>
    </source>
</evidence>
<keyword evidence="18" id="KW-1185">Reference proteome</keyword>
<dbReference type="GO" id="GO:0016020">
    <property type="term" value="C:membrane"/>
    <property type="evidence" value="ECO:0007669"/>
    <property type="project" value="UniProtKB-SubCell"/>
</dbReference>
<evidence type="ECO:0000256" key="8">
    <source>
        <dbReference type="ARBA" id="ARBA00022481"/>
    </source>
</evidence>
<evidence type="ECO:0000256" key="15">
    <source>
        <dbReference type="ARBA" id="ARBA00045937"/>
    </source>
</evidence>
<accession>A0AAE1Z9V1</accession>
<dbReference type="Gene3D" id="3.40.50.300">
    <property type="entry name" value="P-loop containing nucleotide triphosphate hydrolases"/>
    <property type="match status" value="1"/>
</dbReference>
<dbReference type="SUPFAM" id="SSF52540">
    <property type="entry name" value="P-loop containing nucleoside triphosphate hydrolases"/>
    <property type="match status" value="1"/>
</dbReference>
<keyword evidence="8" id="KW-0488">Methylation</keyword>
<evidence type="ECO:0000256" key="2">
    <source>
        <dbReference type="ARBA" id="ARBA00004223"/>
    </source>
</evidence>
<keyword evidence="9" id="KW-0597">Phosphoprotein</keyword>
<evidence type="ECO:0000256" key="11">
    <source>
        <dbReference type="ARBA" id="ARBA00022884"/>
    </source>
</evidence>
<name>A0AAE1Z9V1_SCHME</name>
<gene>
    <name evidence="17" type="ORF">MN116_007411</name>
</gene>
<evidence type="ECO:0000256" key="14">
    <source>
        <dbReference type="ARBA" id="ARBA00023289"/>
    </source>
</evidence>
<comment type="subcellular location">
    <subcellularLocation>
        <location evidence="2">Melanosome</location>
    </subcellularLocation>
    <subcellularLocation>
        <location evidence="3">Membrane</location>
        <topology evidence="3">Lipid-anchor</topology>
    </subcellularLocation>
</comment>
<evidence type="ECO:0000256" key="6">
    <source>
        <dbReference type="ARBA" id="ARBA00012317"/>
    </source>
</evidence>
<keyword evidence="14" id="KW-0636">Prenylation</keyword>
<evidence type="ECO:0000256" key="13">
    <source>
        <dbReference type="ARBA" id="ARBA00023288"/>
    </source>
</evidence>
<evidence type="ECO:0000256" key="10">
    <source>
        <dbReference type="ARBA" id="ARBA00022801"/>
    </source>
</evidence>
<dbReference type="InterPro" id="IPR008431">
    <property type="entry name" value="CNPase"/>
</dbReference>
<keyword evidence="10" id="KW-0378">Hydrolase</keyword>
<dbReference type="InterPro" id="IPR047325">
    <property type="entry name" value="CNPase_cat"/>
</dbReference>
<evidence type="ECO:0000256" key="12">
    <source>
        <dbReference type="ARBA" id="ARBA00023136"/>
    </source>
</evidence>
<dbReference type="AlphaFoldDB" id="A0AAE1Z9V1"/>
<evidence type="ECO:0000256" key="7">
    <source>
        <dbReference type="ARBA" id="ARBA00014478"/>
    </source>
</evidence>
<dbReference type="EC" id="3.1.4.37" evidence="6"/>
<evidence type="ECO:0000313" key="18">
    <source>
        <dbReference type="Proteomes" id="UP001292079"/>
    </source>
</evidence>
<keyword evidence="11" id="KW-0694">RNA-binding</keyword>
<evidence type="ECO:0000259" key="16">
    <source>
        <dbReference type="Pfam" id="PF05881"/>
    </source>
</evidence>
<reference evidence="17" key="2">
    <citation type="journal article" date="2023" name="Infect Dis Poverty">
        <title>Chromosome-scale genome of the human blood fluke Schistosoma mekongi and its implications for public health.</title>
        <authorList>
            <person name="Zhou M."/>
            <person name="Xu L."/>
            <person name="Xu D."/>
            <person name="Chen W."/>
            <person name="Khan J."/>
            <person name="Hu Y."/>
            <person name="Huang H."/>
            <person name="Wei H."/>
            <person name="Zhang Y."/>
            <person name="Chusongsang P."/>
            <person name="Tanasarnprasert K."/>
            <person name="Hu X."/>
            <person name="Limpanont Y."/>
            <person name="Lv Z."/>
        </authorList>
    </citation>
    <scope>NUCLEOTIDE SEQUENCE</scope>
    <source>
        <strain evidence="17">LV_2022a</strain>
    </source>
</reference>
<dbReference type="GO" id="GO:0009214">
    <property type="term" value="P:cyclic nucleotide catabolic process"/>
    <property type="evidence" value="ECO:0007669"/>
    <property type="project" value="InterPro"/>
</dbReference>
<organism evidence="17 18">
    <name type="scientific">Schistosoma mekongi</name>
    <name type="common">Parasitic worm</name>
    <dbReference type="NCBI Taxonomy" id="38744"/>
    <lineage>
        <taxon>Eukaryota</taxon>
        <taxon>Metazoa</taxon>
        <taxon>Spiralia</taxon>
        <taxon>Lophotrochozoa</taxon>
        <taxon>Platyhelminthes</taxon>
        <taxon>Trematoda</taxon>
        <taxon>Digenea</taxon>
        <taxon>Strigeidida</taxon>
        <taxon>Schistosomatoidea</taxon>
        <taxon>Schistosomatidae</taxon>
        <taxon>Schistosoma</taxon>
    </lineage>
</organism>
<evidence type="ECO:0000256" key="5">
    <source>
        <dbReference type="ARBA" id="ARBA00011781"/>
    </source>
</evidence>